<gene>
    <name evidence="2" type="ORF">LGQ90_02000</name>
</gene>
<dbReference type="AlphaFoldDB" id="A0A9X1LGP9"/>
<dbReference type="EMBL" id="JAJBZG010000001">
    <property type="protein sequence ID" value="MCB7480024.1"/>
    <property type="molecule type" value="Genomic_DNA"/>
</dbReference>
<evidence type="ECO:0000313" key="3">
    <source>
        <dbReference type="Proteomes" id="UP001139414"/>
    </source>
</evidence>
<sequence length="177" mass="20176">MKTNKSKYSQNSGFKAPEDYFGSFEEKMMRRLGNEKSAAIPPKGKAFSVPDTYFDSLEDKIIAKTNTSEPRVVRLFRKEYLYYAAAVAAIFVLMLGNFFQTGNDQPIGWDDIEISAMETYIDEGYEMGYIELNSAEVSDFVFENGKIIDDSDFKTVNSDAVFDYIDENIEDPAYILE</sequence>
<dbReference type="Proteomes" id="UP001139414">
    <property type="component" value="Unassembled WGS sequence"/>
</dbReference>
<protein>
    <submittedName>
        <fullName evidence="2">Uncharacterized protein</fullName>
    </submittedName>
</protein>
<keyword evidence="1" id="KW-1133">Transmembrane helix</keyword>
<keyword evidence="3" id="KW-1185">Reference proteome</keyword>
<reference evidence="2" key="1">
    <citation type="submission" date="2021-10" db="EMBL/GenBank/DDBJ databases">
        <title>Gramella sp. ASW11-100T, isolated from marine sediment.</title>
        <authorList>
            <person name="Xia C."/>
        </authorList>
    </citation>
    <scope>NUCLEOTIDE SEQUENCE</scope>
    <source>
        <strain evidence="2">ASW11-100</strain>
    </source>
</reference>
<evidence type="ECO:0000313" key="2">
    <source>
        <dbReference type="EMBL" id="MCB7480024.1"/>
    </source>
</evidence>
<proteinExistence type="predicted"/>
<keyword evidence="1" id="KW-0812">Transmembrane</keyword>
<dbReference type="RefSeq" id="WP_229337599.1">
    <property type="nucleotide sequence ID" value="NZ_JAJBZG010000001.1"/>
</dbReference>
<keyword evidence="1" id="KW-0472">Membrane</keyword>
<name>A0A9X1LGP9_9FLAO</name>
<accession>A0A9X1LGP9</accession>
<comment type="caution">
    <text evidence="2">The sequence shown here is derived from an EMBL/GenBank/DDBJ whole genome shotgun (WGS) entry which is preliminary data.</text>
</comment>
<feature type="transmembrane region" description="Helical" evidence="1">
    <location>
        <begin position="80"/>
        <end position="99"/>
    </location>
</feature>
<evidence type="ECO:0000256" key="1">
    <source>
        <dbReference type="SAM" id="Phobius"/>
    </source>
</evidence>
<organism evidence="2 3">
    <name type="scientific">Christiangramia sediminis</name>
    <dbReference type="NCBI Taxonomy" id="2881336"/>
    <lineage>
        <taxon>Bacteria</taxon>
        <taxon>Pseudomonadati</taxon>
        <taxon>Bacteroidota</taxon>
        <taxon>Flavobacteriia</taxon>
        <taxon>Flavobacteriales</taxon>
        <taxon>Flavobacteriaceae</taxon>
        <taxon>Christiangramia</taxon>
    </lineage>
</organism>